<protein>
    <submittedName>
        <fullName evidence="2">Uncharacterized protein</fullName>
    </submittedName>
</protein>
<name>A0ABN5DQ28_9MICO</name>
<evidence type="ECO:0000313" key="2">
    <source>
        <dbReference type="EMBL" id="ATH96743.1"/>
    </source>
</evidence>
<proteinExistence type="predicted"/>
<sequence length="237" mass="24142">MNLTRVLRAKAAPVLEASMDRESRAPMVVVGSTVRVSVVTVILGESAVVTVSDAHTVRIDVLVTPVRDATELGRIAGMGAMAAAVTGAIVARGISLVAMVNVAGLGMTARVVMVSVAGPGMISRVATGIVAGKRVKTSTTMVIGAAVTPRAAGSASAKGNAAIVTSAISGVSSSVRGCQARTGLRQIAKNAFAKGANHSSRQTSLETSWLPNSAPPSRPLRRNRWSACRATSSLARC</sequence>
<feature type="region of interest" description="Disordered" evidence="1">
    <location>
        <begin position="195"/>
        <end position="222"/>
    </location>
</feature>
<feature type="compositionally biased region" description="Polar residues" evidence="1">
    <location>
        <begin position="197"/>
        <end position="211"/>
    </location>
</feature>
<gene>
    <name evidence="2" type="ORF">COP05_06330</name>
</gene>
<evidence type="ECO:0000313" key="3">
    <source>
        <dbReference type="Proteomes" id="UP000815698"/>
    </source>
</evidence>
<dbReference type="Proteomes" id="UP000815698">
    <property type="component" value="Chromosome"/>
</dbReference>
<organism evidence="2 3">
    <name type="scientific">Dermabacter jinjuensis</name>
    <dbReference type="NCBI Taxonomy" id="1667168"/>
    <lineage>
        <taxon>Bacteria</taxon>
        <taxon>Bacillati</taxon>
        <taxon>Actinomycetota</taxon>
        <taxon>Actinomycetes</taxon>
        <taxon>Micrococcales</taxon>
        <taxon>Dermabacteraceae</taxon>
        <taxon>Dermabacter</taxon>
    </lineage>
</organism>
<keyword evidence="3" id="KW-1185">Reference proteome</keyword>
<evidence type="ECO:0000256" key="1">
    <source>
        <dbReference type="SAM" id="MobiDB-lite"/>
    </source>
</evidence>
<accession>A0ABN5DQ28</accession>
<dbReference type="EMBL" id="CP023482">
    <property type="protein sequence ID" value="ATH96743.1"/>
    <property type="molecule type" value="Genomic_DNA"/>
</dbReference>
<reference evidence="2 3" key="1">
    <citation type="journal article" date="2016" name="Int. J. Syst. Evol. Microbiol.">
        <title>Dermabacter jinjuensis sp. nov., a novel species of the genus Dermabacter isolated from a clinical specimen.</title>
        <authorList>
            <person name="Park Y.K."/>
            <person name="Lee K.M."/>
            <person name="Lee W.K."/>
            <person name="Cho M.J."/>
            <person name="Lee H.S."/>
            <person name="Cho Y.G."/>
            <person name="Lee Y.C."/>
            <person name="Lee W.K."/>
            <person name="Seong W.K."/>
            <person name="Hwang K.J."/>
        </authorList>
    </citation>
    <scope>NUCLEOTIDE SEQUENCE [LARGE SCALE GENOMIC DNA]</scope>
    <source>
        <strain evidence="2 3">32T</strain>
    </source>
</reference>